<dbReference type="GO" id="GO:0022857">
    <property type="term" value="F:transmembrane transporter activity"/>
    <property type="evidence" value="ECO:0007669"/>
    <property type="project" value="InterPro"/>
</dbReference>
<evidence type="ECO:0000259" key="8">
    <source>
        <dbReference type="PROSITE" id="PS50850"/>
    </source>
</evidence>
<dbReference type="Gene3D" id="1.20.1250.20">
    <property type="entry name" value="MFS general substrate transporter like domains"/>
    <property type="match status" value="1"/>
</dbReference>
<evidence type="ECO:0000256" key="7">
    <source>
        <dbReference type="SAM" id="Phobius"/>
    </source>
</evidence>
<gene>
    <name evidence="9" type="ORF">FC89_GL001370</name>
</gene>
<comment type="subcellular location">
    <subcellularLocation>
        <location evidence="1">Cell membrane</location>
        <topology evidence="1">Multi-pass membrane protein</topology>
    </subcellularLocation>
</comment>
<evidence type="ECO:0000313" key="10">
    <source>
        <dbReference type="Proteomes" id="UP000051451"/>
    </source>
</evidence>
<dbReference type="InterPro" id="IPR020846">
    <property type="entry name" value="MFS_dom"/>
</dbReference>
<feature type="transmembrane region" description="Helical" evidence="7">
    <location>
        <begin position="353"/>
        <end position="375"/>
    </location>
</feature>
<feature type="transmembrane region" description="Helical" evidence="7">
    <location>
        <begin position="329"/>
        <end position="347"/>
    </location>
</feature>
<feature type="transmembrane region" description="Helical" evidence="7">
    <location>
        <begin position="299"/>
        <end position="317"/>
    </location>
</feature>
<dbReference type="PROSITE" id="PS50850">
    <property type="entry name" value="MFS"/>
    <property type="match status" value="1"/>
</dbReference>
<proteinExistence type="predicted"/>
<dbReference type="AlphaFoldDB" id="A0A0R1VJK2"/>
<keyword evidence="4 7" id="KW-0812">Transmembrane</keyword>
<evidence type="ECO:0000256" key="6">
    <source>
        <dbReference type="ARBA" id="ARBA00023136"/>
    </source>
</evidence>
<feature type="transmembrane region" description="Helical" evidence="7">
    <location>
        <begin position="198"/>
        <end position="217"/>
    </location>
</feature>
<dbReference type="GeneID" id="98319379"/>
<dbReference type="EMBL" id="AZGB01000018">
    <property type="protein sequence ID" value="KRM05666.1"/>
    <property type="molecule type" value="Genomic_DNA"/>
</dbReference>
<feature type="transmembrane region" description="Helical" evidence="7">
    <location>
        <begin position="136"/>
        <end position="159"/>
    </location>
</feature>
<organism evidence="9 10">
    <name type="scientific">Liquorilactobacillus ghanensis DSM 18630</name>
    <dbReference type="NCBI Taxonomy" id="1423750"/>
    <lineage>
        <taxon>Bacteria</taxon>
        <taxon>Bacillati</taxon>
        <taxon>Bacillota</taxon>
        <taxon>Bacilli</taxon>
        <taxon>Lactobacillales</taxon>
        <taxon>Lactobacillaceae</taxon>
        <taxon>Liquorilactobacillus</taxon>
    </lineage>
</organism>
<feature type="transmembrane region" description="Helical" evidence="7">
    <location>
        <begin position="396"/>
        <end position="417"/>
    </location>
</feature>
<dbReference type="STRING" id="1423750.FC89_GL001370"/>
<keyword evidence="10" id="KW-1185">Reference proteome</keyword>
<dbReference type="OrthoDB" id="9816041at2"/>
<dbReference type="NCBIfam" id="TIGR00711">
    <property type="entry name" value="efflux_EmrB"/>
    <property type="match status" value="1"/>
</dbReference>
<sequence>MIKQLSQQKRAVVTAVLLVASFLSLTSQTMMVTALPVIQQEMHVPLTQAQWLTTGYILIIGIITPLSSNLYEKFTNRQLFLSTTGLFIIGTFLGSIAHSFAILLMARILQAVAGGIIMSFQMTTLVVIFPPDKRGTILGMSGLVVASGPALGPTISGLILDFFNWHYLFILVLPLFIILWIVGLITFPNFSQPKPLKIDMVSVFLLLIGSSSALASLTLFEQGFLIGLAALLIGSGLLYIFGKRQLQLKQPLLRIEIAKLPSFSLMTLVGMLAFMVLIGTEQIIPIFVEKVVGLNSMQAGLILLPGALANAVFAAWAGRYYDAHGAKRLILCGISLMVLAAIPLLFMTKTTPIWLIVIAYMIRMIGNSCVFSPAMSEAFVDIAPANISHATALNNALRQVAGSVSTTLMVVLADIPASLTQGVHWSILFTFGLLFIMALTFKYYLKQKSA</sequence>
<evidence type="ECO:0000256" key="3">
    <source>
        <dbReference type="ARBA" id="ARBA00022475"/>
    </source>
</evidence>
<keyword evidence="3" id="KW-1003">Cell membrane</keyword>
<feature type="transmembrane region" description="Helical" evidence="7">
    <location>
        <begin position="423"/>
        <end position="445"/>
    </location>
</feature>
<keyword evidence="5 7" id="KW-1133">Transmembrane helix</keyword>
<dbReference type="InterPro" id="IPR004638">
    <property type="entry name" value="EmrB-like"/>
</dbReference>
<feature type="transmembrane region" description="Helical" evidence="7">
    <location>
        <begin position="263"/>
        <end position="287"/>
    </location>
</feature>
<feature type="domain" description="Major facilitator superfamily (MFS) profile" evidence="8">
    <location>
        <begin position="13"/>
        <end position="450"/>
    </location>
</feature>
<protein>
    <submittedName>
        <fullName evidence="9">Multidrug resistance protein B</fullName>
    </submittedName>
</protein>
<dbReference type="InterPro" id="IPR036259">
    <property type="entry name" value="MFS_trans_sf"/>
</dbReference>
<dbReference type="Proteomes" id="UP000051451">
    <property type="component" value="Unassembled WGS sequence"/>
</dbReference>
<dbReference type="PRINTS" id="PR01036">
    <property type="entry name" value="TCRTETB"/>
</dbReference>
<dbReference type="PANTHER" id="PTHR42718:SF24">
    <property type="entry name" value="MAJOR FACILITATOR SUPERFAMILY (MFS) PROFILE DOMAIN-CONTAINING PROTEIN"/>
    <property type="match status" value="1"/>
</dbReference>
<evidence type="ECO:0000256" key="5">
    <source>
        <dbReference type="ARBA" id="ARBA00022989"/>
    </source>
</evidence>
<feature type="transmembrane region" description="Helical" evidence="7">
    <location>
        <begin position="223"/>
        <end position="242"/>
    </location>
</feature>
<comment type="caution">
    <text evidence="9">The sequence shown here is derived from an EMBL/GenBank/DDBJ whole genome shotgun (WGS) entry which is preliminary data.</text>
</comment>
<feature type="transmembrane region" description="Helical" evidence="7">
    <location>
        <begin position="79"/>
        <end position="102"/>
    </location>
</feature>
<name>A0A0R1VJK2_9LACO</name>
<dbReference type="Pfam" id="PF07690">
    <property type="entry name" value="MFS_1"/>
    <property type="match status" value="1"/>
</dbReference>
<accession>A0A0R1VJK2</accession>
<dbReference type="PATRIC" id="fig|1423750.3.peg.1403"/>
<keyword evidence="2" id="KW-0813">Transport</keyword>
<dbReference type="RefSeq" id="WP_057872106.1">
    <property type="nucleotide sequence ID" value="NZ_AZGB01000018.1"/>
</dbReference>
<evidence type="ECO:0000313" key="9">
    <source>
        <dbReference type="EMBL" id="KRM05666.1"/>
    </source>
</evidence>
<dbReference type="PANTHER" id="PTHR42718">
    <property type="entry name" value="MAJOR FACILITATOR SUPERFAMILY MULTIDRUG TRANSPORTER MFSC"/>
    <property type="match status" value="1"/>
</dbReference>
<dbReference type="InterPro" id="IPR011701">
    <property type="entry name" value="MFS"/>
</dbReference>
<feature type="transmembrane region" description="Helical" evidence="7">
    <location>
        <begin position="50"/>
        <end position="67"/>
    </location>
</feature>
<dbReference type="SUPFAM" id="SSF103473">
    <property type="entry name" value="MFS general substrate transporter"/>
    <property type="match status" value="1"/>
</dbReference>
<reference evidence="9 10" key="1">
    <citation type="journal article" date="2015" name="Genome Announc.">
        <title>Expanding the biotechnology potential of lactobacilli through comparative genomics of 213 strains and associated genera.</title>
        <authorList>
            <person name="Sun Z."/>
            <person name="Harris H.M."/>
            <person name="McCann A."/>
            <person name="Guo C."/>
            <person name="Argimon S."/>
            <person name="Zhang W."/>
            <person name="Yang X."/>
            <person name="Jeffery I.B."/>
            <person name="Cooney J.C."/>
            <person name="Kagawa T.F."/>
            <person name="Liu W."/>
            <person name="Song Y."/>
            <person name="Salvetti E."/>
            <person name="Wrobel A."/>
            <person name="Rasinkangas P."/>
            <person name="Parkhill J."/>
            <person name="Rea M.C."/>
            <person name="O'Sullivan O."/>
            <person name="Ritari J."/>
            <person name="Douillard F.P."/>
            <person name="Paul Ross R."/>
            <person name="Yang R."/>
            <person name="Briner A.E."/>
            <person name="Felis G.E."/>
            <person name="de Vos W.M."/>
            <person name="Barrangou R."/>
            <person name="Klaenhammer T.R."/>
            <person name="Caufield P.W."/>
            <person name="Cui Y."/>
            <person name="Zhang H."/>
            <person name="O'Toole P.W."/>
        </authorList>
    </citation>
    <scope>NUCLEOTIDE SEQUENCE [LARGE SCALE GENOMIC DNA]</scope>
    <source>
        <strain evidence="9 10">DSM 18630</strain>
    </source>
</reference>
<feature type="transmembrane region" description="Helical" evidence="7">
    <location>
        <begin position="108"/>
        <end position="129"/>
    </location>
</feature>
<dbReference type="Gene3D" id="1.20.1720.10">
    <property type="entry name" value="Multidrug resistance protein D"/>
    <property type="match status" value="1"/>
</dbReference>
<dbReference type="GO" id="GO:0005886">
    <property type="term" value="C:plasma membrane"/>
    <property type="evidence" value="ECO:0007669"/>
    <property type="project" value="UniProtKB-SubCell"/>
</dbReference>
<evidence type="ECO:0000256" key="4">
    <source>
        <dbReference type="ARBA" id="ARBA00022692"/>
    </source>
</evidence>
<evidence type="ECO:0000256" key="2">
    <source>
        <dbReference type="ARBA" id="ARBA00022448"/>
    </source>
</evidence>
<feature type="transmembrane region" description="Helical" evidence="7">
    <location>
        <begin position="165"/>
        <end position="186"/>
    </location>
</feature>
<keyword evidence="6 7" id="KW-0472">Membrane</keyword>
<evidence type="ECO:0000256" key="1">
    <source>
        <dbReference type="ARBA" id="ARBA00004651"/>
    </source>
</evidence>